<evidence type="ECO:0000256" key="1">
    <source>
        <dbReference type="SAM" id="MobiDB-lite"/>
    </source>
</evidence>
<feature type="compositionally biased region" description="Low complexity" evidence="1">
    <location>
        <begin position="205"/>
        <end position="216"/>
    </location>
</feature>
<dbReference type="AlphaFoldDB" id="A0A0D2NJM5"/>
<feature type="region of interest" description="Disordered" evidence="1">
    <location>
        <begin position="31"/>
        <end position="97"/>
    </location>
</feature>
<feature type="compositionally biased region" description="Polar residues" evidence="1">
    <location>
        <begin position="244"/>
        <end position="255"/>
    </location>
</feature>
<proteinExistence type="predicted"/>
<feature type="compositionally biased region" description="Basic and acidic residues" evidence="1">
    <location>
        <begin position="354"/>
        <end position="368"/>
    </location>
</feature>
<feature type="compositionally biased region" description="Basic and acidic residues" evidence="1">
    <location>
        <begin position="182"/>
        <end position="195"/>
    </location>
</feature>
<feature type="compositionally biased region" description="Low complexity" evidence="1">
    <location>
        <begin position="70"/>
        <end position="82"/>
    </location>
</feature>
<feature type="compositionally biased region" description="Acidic residues" evidence="1">
    <location>
        <begin position="340"/>
        <end position="353"/>
    </location>
</feature>
<evidence type="ECO:0000313" key="2">
    <source>
        <dbReference type="EMBL" id="KJA16751.1"/>
    </source>
</evidence>
<feature type="region of interest" description="Disordered" evidence="1">
    <location>
        <begin position="111"/>
        <end position="218"/>
    </location>
</feature>
<accession>A0A0D2NJM5</accession>
<dbReference type="EMBL" id="KN817615">
    <property type="protein sequence ID" value="KJA16751.1"/>
    <property type="molecule type" value="Genomic_DNA"/>
</dbReference>
<evidence type="ECO:0000313" key="3">
    <source>
        <dbReference type="Proteomes" id="UP000054270"/>
    </source>
</evidence>
<name>A0A0D2NJM5_HYPSF</name>
<feature type="compositionally biased region" description="Basic and acidic residues" evidence="1">
    <location>
        <begin position="322"/>
        <end position="339"/>
    </location>
</feature>
<gene>
    <name evidence="2" type="ORF">HYPSUDRAFT_1056402</name>
</gene>
<reference evidence="3" key="1">
    <citation type="submission" date="2014-04" db="EMBL/GenBank/DDBJ databases">
        <title>Evolutionary Origins and Diversification of the Mycorrhizal Mutualists.</title>
        <authorList>
            <consortium name="DOE Joint Genome Institute"/>
            <consortium name="Mycorrhizal Genomics Consortium"/>
            <person name="Kohler A."/>
            <person name="Kuo A."/>
            <person name="Nagy L.G."/>
            <person name="Floudas D."/>
            <person name="Copeland A."/>
            <person name="Barry K.W."/>
            <person name="Cichocki N."/>
            <person name="Veneault-Fourrey C."/>
            <person name="LaButti K."/>
            <person name="Lindquist E.A."/>
            <person name="Lipzen A."/>
            <person name="Lundell T."/>
            <person name="Morin E."/>
            <person name="Murat C."/>
            <person name="Riley R."/>
            <person name="Ohm R."/>
            <person name="Sun H."/>
            <person name="Tunlid A."/>
            <person name="Henrissat B."/>
            <person name="Grigoriev I.V."/>
            <person name="Hibbett D.S."/>
            <person name="Martin F."/>
        </authorList>
    </citation>
    <scope>NUCLEOTIDE SEQUENCE [LARGE SCALE GENOMIC DNA]</scope>
    <source>
        <strain evidence="3">FD-334 SS-4</strain>
    </source>
</reference>
<sequence length="563" mass="62129">MNYGNFDTAKRTVMRSRIEHAIQTLEQWTHYVSSGSSPPSRRSSSGELAGAALPGGQYLDGPHHANQWGSSNQESSSLSRSRPQSKGKNRMSGADLTEAALAGAQYLDAPHHASQWGSQSQEVPGLSRSRPQSKGKSKSSNGSSSRNASRPASRAASRRNTPEQTELFIPPEIEPYDEEDAVDRYAQHYDHDRGRSTTYASAREPAQGAWGAAPAGRSRVHTIHDPVASSHPLLANGVTGGGASSSPWGGQSQNRAADPYSMHVLDQAIGGGPPPPGTTPEYARGPNFAGVGAGFPPVIPGFTVPDPAQVQQQQQRRRAEKQRKLERQRARGSKWRSDTESDEDDAYSDDDGDKENRMRDQRQRRDPAPAKGSQGGAWHQLYASPMGRSTSGGPQGGGYAPDRGPERGFAPFAQGQNPSGRADGRAQGRASSRPPSRNEPSDNKRRPPPLDLESPFIPPGQGPEFADPARIAQWQFEQQQKNYQLEREQQLVLAERERLYYQRPQFSQVPAVGQPPHPQMQMQMHYQQQQHHPQPPQQHHPLYQHPQMYQQQMQMQMQRGIYR</sequence>
<feature type="compositionally biased region" description="Low complexity" evidence="1">
    <location>
        <begin position="138"/>
        <end position="159"/>
    </location>
</feature>
<keyword evidence="3" id="KW-1185">Reference proteome</keyword>
<dbReference type="OrthoDB" id="10619190at2759"/>
<feature type="compositionally biased region" description="Low complexity" evidence="1">
    <location>
        <begin position="33"/>
        <end position="46"/>
    </location>
</feature>
<feature type="region of interest" description="Disordered" evidence="1">
    <location>
        <begin position="231"/>
        <end position="466"/>
    </location>
</feature>
<protein>
    <submittedName>
        <fullName evidence="2">Uncharacterized protein</fullName>
    </submittedName>
</protein>
<organism evidence="2 3">
    <name type="scientific">Hypholoma sublateritium (strain FD-334 SS-4)</name>
    <dbReference type="NCBI Taxonomy" id="945553"/>
    <lineage>
        <taxon>Eukaryota</taxon>
        <taxon>Fungi</taxon>
        <taxon>Dikarya</taxon>
        <taxon>Basidiomycota</taxon>
        <taxon>Agaricomycotina</taxon>
        <taxon>Agaricomycetes</taxon>
        <taxon>Agaricomycetidae</taxon>
        <taxon>Agaricales</taxon>
        <taxon>Agaricineae</taxon>
        <taxon>Strophariaceae</taxon>
        <taxon>Hypholoma</taxon>
    </lineage>
</organism>
<dbReference type="Proteomes" id="UP000054270">
    <property type="component" value="Unassembled WGS sequence"/>
</dbReference>